<dbReference type="CDD" id="cd04301">
    <property type="entry name" value="NAT_SF"/>
    <property type="match status" value="1"/>
</dbReference>
<dbReference type="InterPro" id="IPR016181">
    <property type="entry name" value="Acyl_CoA_acyltransferase"/>
</dbReference>
<dbReference type="EMBL" id="AQRA01000006">
    <property type="protein sequence ID" value="EZH73379.1"/>
    <property type="molecule type" value="Genomic_DNA"/>
</dbReference>
<reference evidence="2 3" key="1">
    <citation type="submission" date="2014-04" db="EMBL/GenBank/DDBJ databases">
        <title>Aquimarina sp. 22II-S11-z7 Genome Sequencing.</title>
        <authorList>
            <person name="Lai Q."/>
        </authorList>
    </citation>
    <scope>NUCLEOTIDE SEQUENCE [LARGE SCALE GENOMIC DNA]</scope>
    <source>
        <strain evidence="2 3">22II-S11-z7</strain>
    </source>
</reference>
<dbReference type="eggNOG" id="COG0456">
    <property type="taxonomic scope" value="Bacteria"/>
</dbReference>
<dbReference type="Gene3D" id="3.40.630.30">
    <property type="match status" value="1"/>
</dbReference>
<dbReference type="PROSITE" id="PS51186">
    <property type="entry name" value="GNAT"/>
    <property type="match status" value="1"/>
</dbReference>
<evidence type="ECO:0000259" key="1">
    <source>
        <dbReference type="PROSITE" id="PS51186"/>
    </source>
</evidence>
<evidence type="ECO:0000313" key="3">
    <source>
        <dbReference type="Proteomes" id="UP000023541"/>
    </source>
</evidence>
<dbReference type="OrthoDB" id="1096234at2"/>
<dbReference type="STRING" id="1317122.ATO12_20505"/>
<protein>
    <recommendedName>
        <fullName evidence="1">N-acetyltransferase domain-containing protein</fullName>
    </recommendedName>
</protein>
<dbReference type="AlphaFoldDB" id="A0A023BTW0"/>
<accession>A0A023BTW0</accession>
<organism evidence="2 3">
    <name type="scientific">Aquimarina atlantica</name>
    <dbReference type="NCBI Taxonomy" id="1317122"/>
    <lineage>
        <taxon>Bacteria</taxon>
        <taxon>Pseudomonadati</taxon>
        <taxon>Bacteroidota</taxon>
        <taxon>Flavobacteriia</taxon>
        <taxon>Flavobacteriales</taxon>
        <taxon>Flavobacteriaceae</taxon>
        <taxon>Aquimarina</taxon>
    </lineage>
</organism>
<feature type="domain" description="N-acetyltransferase" evidence="1">
    <location>
        <begin position="112"/>
        <end position="244"/>
    </location>
</feature>
<name>A0A023BTW0_9FLAO</name>
<keyword evidence="3" id="KW-1185">Reference proteome</keyword>
<gene>
    <name evidence="2" type="ORF">ATO12_20505</name>
</gene>
<dbReference type="GO" id="GO:0016747">
    <property type="term" value="F:acyltransferase activity, transferring groups other than amino-acyl groups"/>
    <property type="evidence" value="ECO:0007669"/>
    <property type="project" value="InterPro"/>
</dbReference>
<evidence type="ECO:0000313" key="2">
    <source>
        <dbReference type="EMBL" id="EZH73379.1"/>
    </source>
</evidence>
<proteinExistence type="predicted"/>
<comment type="caution">
    <text evidence="2">The sequence shown here is derived from an EMBL/GenBank/DDBJ whole genome shotgun (WGS) entry which is preliminary data.</text>
</comment>
<dbReference type="SUPFAM" id="SSF55729">
    <property type="entry name" value="Acyl-CoA N-acyltransferases (Nat)"/>
    <property type="match status" value="1"/>
</dbReference>
<dbReference type="Pfam" id="PF13508">
    <property type="entry name" value="Acetyltransf_7"/>
    <property type="match status" value="1"/>
</dbReference>
<dbReference type="RefSeq" id="WP_051575877.1">
    <property type="nucleotide sequence ID" value="NZ_AQRA01000006.1"/>
</dbReference>
<dbReference type="InterPro" id="IPR000182">
    <property type="entry name" value="GNAT_dom"/>
</dbReference>
<sequence length="244" mass="27520">MNKIIINHLFEFWEHIGTQAGFLNRREGYMYTKPPKSSWPNKVFAIDPEIVNLEQLHEQMKNGVLPKSLGVAENENIEQRLLQHNFVQQSTVKAMFLETSKTTAPTDDFSTIVLVDNNEKAIMFARVSSKSFGYQILPKTIISLVKHQKNIHLFLGKHDGEYVSCGIIFHDKNGYSGIHMIGTLPEYRGMGLGKIMTNKLLFEAYQNQSDIVLLVASTSGERIYSKIGFVTDGTLKSYAAKTSA</sequence>
<dbReference type="Proteomes" id="UP000023541">
    <property type="component" value="Unassembled WGS sequence"/>
</dbReference>